<evidence type="ECO:0000313" key="3">
    <source>
        <dbReference type="Proteomes" id="UP000748752"/>
    </source>
</evidence>
<dbReference type="Gene3D" id="3.40.390.70">
    <property type="match status" value="1"/>
</dbReference>
<comment type="caution">
    <text evidence="2">The sequence shown here is derived from an EMBL/GenBank/DDBJ whole genome shotgun (WGS) entry which is preliminary data.</text>
</comment>
<feature type="domain" description="Zinc-ribbon" evidence="1">
    <location>
        <begin position="4"/>
        <end position="100"/>
    </location>
</feature>
<dbReference type="InterPro" id="IPR031321">
    <property type="entry name" value="UCP012641"/>
</dbReference>
<dbReference type="RefSeq" id="WP_200236462.1">
    <property type="nucleotide sequence ID" value="NZ_NRRV01000019.1"/>
</dbReference>
<proteinExistence type="predicted"/>
<dbReference type="Proteomes" id="UP000748752">
    <property type="component" value="Unassembled WGS sequence"/>
</dbReference>
<sequence>MRTFSCQVCGQPVYFENSQCTHCGATRGFLPERQRLCALKQDGDGLWRVPRPQPQPAVPQAYRKCANYARHNVCNWMVPADSAEAFCAACRPNQTIPNLARPGNLDKWYRIERSKRRLAYGLLRLGLPVHTKAEDPAGGLGFAFLAPEDANPGEPVLTGHAQGLITINIDEADAATRERMRLDMDEKYRTLLGHFRHEIGHYYWDLLIRDGGRLDDFRALFGDERRDYGQALDAHYANGPPADWQERFVSAYAAAHPWEDWAKSFAHYLHIVDTLETSEHFGVQIEQRLPDGSVQRSDPDFDPYTIADFQPIIDNWLPLTFALNSLSRSMGQPDLYPFVLSAPVIEKLGYVHRVLRESRVRV</sequence>
<gene>
    <name evidence="2" type="ORF">CKO31_09590</name>
</gene>
<name>A0ABS1CGL2_9GAMM</name>
<dbReference type="EMBL" id="NRRV01000019">
    <property type="protein sequence ID" value="MBK1630987.1"/>
    <property type="molecule type" value="Genomic_DNA"/>
</dbReference>
<dbReference type="PIRSF" id="PIRSF012641">
    <property type="entry name" value="UCP012641"/>
    <property type="match status" value="1"/>
</dbReference>
<protein>
    <recommendedName>
        <fullName evidence="1">Zinc-ribbon domain-containing protein</fullName>
    </recommendedName>
</protein>
<organism evidence="2 3">
    <name type="scientific">Thiohalocapsa halophila</name>
    <dbReference type="NCBI Taxonomy" id="69359"/>
    <lineage>
        <taxon>Bacteria</taxon>
        <taxon>Pseudomonadati</taxon>
        <taxon>Pseudomonadota</taxon>
        <taxon>Gammaproteobacteria</taxon>
        <taxon>Chromatiales</taxon>
        <taxon>Chromatiaceae</taxon>
        <taxon>Thiohalocapsa</taxon>
    </lineage>
</organism>
<keyword evidence="3" id="KW-1185">Reference proteome</keyword>
<dbReference type="InterPro" id="IPR011201">
    <property type="entry name" value="Zinc-ribbon_6_bact"/>
</dbReference>
<dbReference type="Pfam" id="PF10005">
    <property type="entry name" value="Zn_ribbon_DZR_6"/>
    <property type="match status" value="1"/>
</dbReference>
<evidence type="ECO:0000313" key="2">
    <source>
        <dbReference type="EMBL" id="MBK1630987.1"/>
    </source>
</evidence>
<evidence type="ECO:0000259" key="1">
    <source>
        <dbReference type="Pfam" id="PF10005"/>
    </source>
</evidence>
<accession>A0ABS1CGL2</accession>
<reference evidence="2 3" key="1">
    <citation type="journal article" date="2020" name="Microorganisms">
        <title>Osmotic Adaptation and Compatible Solute Biosynthesis of Phototrophic Bacteria as Revealed from Genome Analyses.</title>
        <authorList>
            <person name="Imhoff J.F."/>
            <person name="Rahn T."/>
            <person name="Kunzel S."/>
            <person name="Keller A."/>
            <person name="Neulinger S.C."/>
        </authorList>
    </citation>
    <scope>NUCLEOTIDE SEQUENCE [LARGE SCALE GENOMIC DNA]</scope>
    <source>
        <strain evidence="2 3">DSM 6210</strain>
    </source>
</reference>
<dbReference type="Pfam" id="PF15887">
    <property type="entry name" value="Peptidase_Mx"/>
    <property type="match status" value="1"/>
</dbReference>